<dbReference type="RefSeq" id="WP_014164294.1">
    <property type="nucleotide sequence ID" value="NC_016510.2"/>
</dbReference>
<organism evidence="1 2">
    <name type="scientific">Flavobacterium columnare (strain ATCC 49512 / CIP 103533 / TG 44/87)</name>
    <dbReference type="NCBI Taxonomy" id="1041826"/>
    <lineage>
        <taxon>Bacteria</taxon>
        <taxon>Pseudomonadati</taxon>
        <taxon>Bacteroidota</taxon>
        <taxon>Flavobacteriia</taxon>
        <taxon>Flavobacteriales</taxon>
        <taxon>Flavobacteriaceae</taxon>
        <taxon>Flavobacterium</taxon>
    </lineage>
</organism>
<gene>
    <name evidence="1" type="ordered locus">FCOL_00810</name>
</gene>
<keyword evidence="2" id="KW-1185">Reference proteome</keyword>
<evidence type="ECO:0000313" key="1">
    <source>
        <dbReference type="EMBL" id="AEW85013.1"/>
    </source>
</evidence>
<dbReference type="KEGG" id="fco:FCOL_00810"/>
<dbReference type="STRING" id="1041826.FCOL_00810"/>
<proteinExistence type="predicted"/>
<dbReference type="Proteomes" id="UP000005638">
    <property type="component" value="Chromosome"/>
</dbReference>
<sequence length="112" mass="12914">MRHSVVLLFLFLNWKLTSQEVKKDSIKRIQEIQILNTQKTIERKIDRVQFIITPTNEASTVWDILKKSQGIIAKDNNLTVKGKSVKLTVNDKTINLSGEELKSFLENMKGDE</sequence>
<evidence type="ECO:0000313" key="2">
    <source>
        <dbReference type="Proteomes" id="UP000005638"/>
    </source>
</evidence>
<dbReference type="GeneID" id="60759996"/>
<protein>
    <submittedName>
        <fullName evidence="1">Uncharacterized protein</fullName>
    </submittedName>
</protein>
<reference evidence="1 2" key="1">
    <citation type="journal article" date="2012" name="J. Bacteriol.">
        <title>Genome Sequence of the Fish Pathogen Flavobacterium columnare ATCC 49512.</title>
        <authorList>
            <person name="Tekedar H.C."/>
            <person name="Karsi A."/>
            <person name="Gillaspy A.F."/>
            <person name="Dyer D.W."/>
            <person name="Benton N.R."/>
            <person name="Zaitshik J."/>
            <person name="Vamenta S."/>
            <person name="Banes M.M."/>
            <person name="Gulsoy N."/>
            <person name="Aboko-Cole M."/>
            <person name="Waldbieser G.C."/>
            <person name="Lawrence M.L."/>
        </authorList>
    </citation>
    <scope>NUCLEOTIDE SEQUENCE [LARGE SCALE GENOMIC DNA]</scope>
    <source>
        <strain evidence="2">ATCC 49512 / CIP 103533 / TG 44/87</strain>
    </source>
</reference>
<name>G8X876_FLACA</name>
<dbReference type="AlphaFoldDB" id="G8X876"/>
<dbReference type="EMBL" id="CP003222">
    <property type="protein sequence ID" value="AEW85013.1"/>
    <property type="molecule type" value="Genomic_DNA"/>
</dbReference>
<dbReference type="HOGENOM" id="CLU_2142199_0_0_10"/>
<accession>G8X876</accession>